<evidence type="ECO:0000256" key="1">
    <source>
        <dbReference type="ARBA" id="ARBA00022465"/>
    </source>
</evidence>
<evidence type="ECO:0000259" key="3">
    <source>
        <dbReference type="Pfam" id="PF10145"/>
    </source>
</evidence>
<reference evidence="4" key="1">
    <citation type="journal article" date="2021" name="Proc. Natl. Acad. Sci. U.S.A.">
        <title>A Catalog of Tens of Thousands of Viruses from Human Metagenomes Reveals Hidden Associations with Chronic Diseases.</title>
        <authorList>
            <person name="Tisza M.J."/>
            <person name="Buck C.B."/>
        </authorList>
    </citation>
    <scope>NUCLEOTIDE SEQUENCE</scope>
    <source>
        <strain evidence="4">CtfJc17</strain>
    </source>
</reference>
<name>A0A8S5LQN3_9CAUD</name>
<protein>
    <submittedName>
        <fullName evidence="4">Minor tail protein</fullName>
    </submittedName>
</protein>
<dbReference type="GO" id="GO:0098003">
    <property type="term" value="P:viral tail assembly"/>
    <property type="evidence" value="ECO:0007669"/>
    <property type="project" value="UniProtKB-KW"/>
</dbReference>
<keyword evidence="2" id="KW-1188">Viral release from host cell</keyword>
<organism evidence="4">
    <name type="scientific">Myoviridae sp. ctfJc17</name>
    <dbReference type="NCBI Taxonomy" id="2827612"/>
    <lineage>
        <taxon>Viruses</taxon>
        <taxon>Duplodnaviria</taxon>
        <taxon>Heunggongvirae</taxon>
        <taxon>Uroviricota</taxon>
        <taxon>Caudoviricetes</taxon>
    </lineage>
</organism>
<feature type="domain" description="Phage tail tape measure protein" evidence="3">
    <location>
        <begin position="97"/>
        <end position="304"/>
    </location>
</feature>
<accession>A0A8S5LQN3</accession>
<dbReference type="PANTHER" id="PTHR37813">
    <property type="entry name" value="FELS-2 PROPHAGE PROTEIN"/>
    <property type="match status" value="1"/>
</dbReference>
<evidence type="ECO:0000256" key="2">
    <source>
        <dbReference type="ARBA" id="ARBA00022612"/>
    </source>
</evidence>
<dbReference type="EMBL" id="BK015898">
    <property type="protein sequence ID" value="DAD72357.1"/>
    <property type="molecule type" value="Genomic_DNA"/>
</dbReference>
<sequence>MINSRSLVEVGVAMVLKDRFSNEAGRISNSFRTMMNDMNTWNRGIQMSAANAFDFGKELVGGMAKAYQYSAGVYDQVFLASKMSGANAAQQARLMQVAKEVNEVTPLTAKDIASGERYLAMAGNNVEQIEKMIGPAAKLASIFSMPLGEKGGVADLMTNIMQTFNIPSQNATQVVDQLATAVTSANISLTDLAQSFQYSGAEFRNAKISMGDAAAAIGVLGNQGIQASSAGTALANMMRYLTLSVTGQKKAGSTMLKSLGIDPASLVDSQGNLLRLDKIITMLGDKLRGRRGIDISSALFNIFGVRGTRAASALLQDYWSGTNKLTELMDKVNSAKGTVESLTQERLQTPAGIIEQFKSNWGNFVVTVGSTLAQVFNPLLKFGSGLFKIINDIQETWAGKFLVKVVATGALVGTLYQGFKFISGTIRMISTFQALATAETEGMAAGMTKTNVQATILEGHLRNISAMMMRMTALQMAPGKFFALPMGGTVGKTKKGTVVARDSQGRFTSMSTLAGAGAGAAVGSTVTRTAGQQVAKRGAIGFGARLLGSRLLGFLGGPLGLALSIGIPLLIEVIGSLTSSVDKNTEALNSDDNKASIQERNQQAFVEAVRSAIRDGFKDSRINISVDGEPVGDFAPGNSSDFTGIALGIN</sequence>
<dbReference type="NCBIfam" id="TIGR01760">
    <property type="entry name" value="tape_meas_TP901"/>
    <property type="match status" value="1"/>
</dbReference>
<dbReference type="InterPro" id="IPR010090">
    <property type="entry name" value="Phage_tape_meas"/>
</dbReference>
<proteinExistence type="predicted"/>
<keyword evidence="1" id="KW-1245">Viral tail assembly</keyword>
<dbReference type="PANTHER" id="PTHR37813:SF1">
    <property type="entry name" value="FELS-2 PROPHAGE PROTEIN"/>
    <property type="match status" value="1"/>
</dbReference>
<evidence type="ECO:0000313" key="4">
    <source>
        <dbReference type="EMBL" id="DAD72357.1"/>
    </source>
</evidence>
<dbReference type="Pfam" id="PF10145">
    <property type="entry name" value="PhageMin_Tail"/>
    <property type="match status" value="1"/>
</dbReference>